<dbReference type="EMBL" id="UINC01086280">
    <property type="protein sequence ID" value="SVC34597.1"/>
    <property type="molecule type" value="Genomic_DNA"/>
</dbReference>
<evidence type="ECO:0000256" key="8">
    <source>
        <dbReference type="ARBA" id="ARBA00023316"/>
    </source>
</evidence>
<evidence type="ECO:0000313" key="10">
    <source>
        <dbReference type="EMBL" id="SVC34597.1"/>
    </source>
</evidence>
<dbReference type="GO" id="GO:0009252">
    <property type="term" value="P:peptidoglycan biosynthetic process"/>
    <property type="evidence" value="ECO:0007669"/>
    <property type="project" value="UniProtKB-KW"/>
</dbReference>
<dbReference type="InterPro" id="IPR036950">
    <property type="entry name" value="PBP_transglycosylase"/>
</dbReference>
<keyword evidence="7" id="KW-0472">Membrane</keyword>
<dbReference type="GO" id="GO:0030288">
    <property type="term" value="C:outer membrane-bounded periplasmic space"/>
    <property type="evidence" value="ECO:0007669"/>
    <property type="project" value="TreeGrafter"/>
</dbReference>
<evidence type="ECO:0000256" key="6">
    <source>
        <dbReference type="ARBA" id="ARBA00022989"/>
    </source>
</evidence>
<accession>A0A382LHF3</accession>
<proteinExistence type="predicted"/>
<keyword evidence="4" id="KW-0133">Cell shape</keyword>
<protein>
    <recommendedName>
        <fullName evidence="9">Glycosyl transferase family 51 domain-containing protein</fullName>
    </recommendedName>
</protein>
<keyword evidence="6" id="KW-1133">Transmembrane helix</keyword>
<keyword evidence="2" id="KW-0808">Transferase</keyword>
<evidence type="ECO:0000256" key="3">
    <source>
        <dbReference type="ARBA" id="ARBA00022692"/>
    </source>
</evidence>
<evidence type="ECO:0000256" key="2">
    <source>
        <dbReference type="ARBA" id="ARBA00022679"/>
    </source>
</evidence>
<dbReference type="PANTHER" id="PTHR32282:SF33">
    <property type="entry name" value="PEPTIDOGLYCAN GLYCOSYLTRANSFERASE"/>
    <property type="match status" value="1"/>
</dbReference>
<dbReference type="GO" id="GO:0008955">
    <property type="term" value="F:peptidoglycan glycosyltransferase activity"/>
    <property type="evidence" value="ECO:0007669"/>
    <property type="project" value="TreeGrafter"/>
</dbReference>
<organism evidence="10">
    <name type="scientific">marine metagenome</name>
    <dbReference type="NCBI Taxonomy" id="408172"/>
    <lineage>
        <taxon>unclassified sequences</taxon>
        <taxon>metagenomes</taxon>
        <taxon>ecological metagenomes</taxon>
    </lineage>
</organism>
<evidence type="ECO:0000256" key="7">
    <source>
        <dbReference type="ARBA" id="ARBA00023136"/>
    </source>
</evidence>
<feature type="non-terminal residue" evidence="10">
    <location>
        <position position="261"/>
    </location>
</feature>
<keyword evidence="5" id="KW-0573">Peptidoglycan synthesis</keyword>
<dbReference type="Pfam" id="PF00912">
    <property type="entry name" value="Transgly"/>
    <property type="match status" value="1"/>
</dbReference>
<dbReference type="GO" id="GO:0016020">
    <property type="term" value="C:membrane"/>
    <property type="evidence" value="ECO:0007669"/>
    <property type="project" value="UniProtKB-SubCell"/>
</dbReference>
<dbReference type="InterPro" id="IPR050396">
    <property type="entry name" value="Glycosyltr_51/Transpeptidase"/>
</dbReference>
<dbReference type="GO" id="GO:0008360">
    <property type="term" value="P:regulation of cell shape"/>
    <property type="evidence" value="ECO:0007669"/>
    <property type="project" value="UniProtKB-KW"/>
</dbReference>
<evidence type="ECO:0000259" key="9">
    <source>
        <dbReference type="Pfam" id="PF00912"/>
    </source>
</evidence>
<evidence type="ECO:0000256" key="1">
    <source>
        <dbReference type="ARBA" id="ARBA00004370"/>
    </source>
</evidence>
<sequence>MGIFTISILIILVGFTGALVTYYTFADDLPDVRELKNFEPSTVTLMYSDEDKLIAELYLEKRILLPLDKIPVQLKQAAIAVEDAKFYRHMGIDLKAIFRAFLTNMKAGHIVEGGSTITQQLSKTLFLSRERSIIRKIKEAILSVRLELVFTKAEILEMYLNQIYYGHGSYGIEAAARTYFGKSVHKLSLDEVALIAGLPKSPNNYSPYRNPKRARSRRNHVIRRMAQEGFINREEAQQAMKKKFNLGEVTNMLNRAPYFVE</sequence>
<feature type="domain" description="Glycosyl transferase family 51" evidence="9">
    <location>
        <begin position="52"/>
        <end position="225"/>
    </location>
</feature>
<dbReference type="SUPFAM" id="SSF53955">
    <property type="entry name" value="Lysozyme-like"/>
    <property type="match status" value="1"/>
</dbReference>
<evidence type="ECO:0000256" key="4">
    <source>
        <dbReference type="ARBA" id="ARBA00022960"/>
    </source>
</evidence>
<dbReference type="GO" id="GO:0071555">
    <property type="term" value="P:cell wall organization"/>
    <property type="evidence" value="ECO:0007669"/>
    <property type="project" value="UniProtKB-KW"/>
</dbReference>
<reference evidence="10" key="1">
    <citation type="submission" date="2018-05" db="EMBL/GenBank/DDBJ databases">
        <authorList>
            <person name="Lanie J.A."/>
            <person name="Ng W.-L."/>
            <person name="Kazmierczak K.M."/>
            <person name="Andrzejewski T.M."/>
            <person name="Davidsen T.M."/>
            <person name="Wayne K.J."/>
            <person name="Tettelin H."/>
            <person name="Glass J.I."/>
            <person name="Rusch D."/>
            <person name="Podicherti R."/>
            <person name="Tsui H.-C.T."/>
            <person name="Winkler M.E."/>
        </authorList>
    </citation>
    <scope>NUCLEOTIDE SEQUENCE</scope>
</reference>
<dbReference type="AlphaFoldDB" id="A0A382LHF3"/>
<name>A0A382LHF3_9ZZZZ</name>
<gene>
    <name evidence="10" type="ORF">METZ01_LOCUS287451</name>
</gene>
<dbReference type="InterPro" id="IPR023346">
    <property type="entry name" value="Lysozyme-like_dom_sf"/>
</dbReference>
<dbReference type="Gene3D" id="1.10.3810.10">
    <property type="entry name" value="Biosynthetic peptidoglycan transglycosylase-like"/>
    <property type="match status" value="1"/>
</dbReference>
<dbReference type="PANTHER" id="PTHR32282">
    <property type="entry name" value="BINDING PROTEIN TRANSPEPTIDASE, PUTATIVE-RELATED"/>
    <property type="match status" value="1"/>
</dbReference>
<comment type="subcellular location">
    <subcellularLocation>
        <location evidence="1">Membrane</location>
    </subcellularLocation>
</comment>
<evidence type="ECO:0000256" key="5">
    <source>
        <dbReference type="ARBA" id="ARBA00022984"/>
    </source>
</evidence>
<dbReference type="FunFam" id="1.10.3810.10:FF:000003">
    <property type="entry name" value="Penicillin-binding protein 1a"/>
    <property type="match status" value="1"/>
</dbReference>
<dbReference type="InterPro" id="IPR001264">
    <property type="entry name" value="Glyco_trans_51"/>
</dbReference>
<keyword evidence="3" id="KW-0812">Transmembrane</keyword>
<keyword evidence="8" id="KW-0961">Cell wall biogenesis/degradation</keyword>